<organism evidence="1 2">
    <name type="scientific">Puccinia graminis f. sp. tritici</name>
    <dbReference type="NCBI Taxonomy" id="56615"/>
    <lineage>
        <taxon>Eukaryota</taxon>
        <taxon>Fungi</taxon>
        <taxon>Dikarya</taxon>
        <taxon>Basidiomycota</taxon>
        <taxon>Pucciniomycotina</taxon>
        <taxon>Pucciniomycetes</taxon>
        <taxon>Pucciniales</taxon>
        <taxon>Pucciniaceae</taxon>
        <taxon>Puccinia</taxon>
    </lineage>
</organism>
<evidence type="ECO:0000313" key="1">
    <source>
        <dbReference type="EMBL" id="KAA1126910.1"/>
    </source>
</evidence>
<evidence type="ECO:0008006" key="3">
    <source>
        <dbReference type="Google" id="ProtNLM"/>
    </source>
</evidence>
<protein>
    <recommendedName>
        <fullName evidence="3">Core-binding (CB) domain-containing protein</fullName>
    </recommendedName>
</protein>
<evidence type="ECO:0000313" key="2">
    <source>
        <dbReference type="Proteomes" id="UP000325313"/>
    </source>
</evidence>
<gene>
    <name evidence="1" type="ORF">PGTUg99_030974</name>
</gene>
<accession>A0A5B0RM48</accession>
<reference evidence="1 2" key="1">
    <citation type="submission" date="2019-05" db="EMBL/GenBank/DDBJ databases">
        <title>Emergence of the Ug99 lineage of the wheat stem rust pathogen through somatic hybridization.</title>
        <authorList>
            <person name="Li F."/>
            <person name="Upadhyaya N.M."/>
            <person name="Sperschneider J."/>
            <person name="Matny O."/>
            <person name="Nguyen-Phuc H."/>
            <person name="Mago R."/>
            <person name="Raley C."/>
            <person name="Miller M.E."/>
            <person name="Silverstein K.A.T."/>
            <person name="Henningsen E."/>
            <person name="Hirsch C.D."/>
            <person name="Visser B."/>
            <person name="Pretorius Z.A."/>
            <person name="Steffenson B.J."/>
            <person name="Schwessinger B."/>
            <person name="Dodds P.N."/>
            <person name="Figueroa M."/>
        </authorList>
    </citation>
    <scope>NUCLEOTIDE SEQUENCE [LARGE SCALE GENOMIC DNA]</scope>
    <source>
        <strain evidence="1 2">Ug99</strain>
    </source>
</reference>
<dbReference type="Proteomes" id="UP000325313">
    <property type="component" value="Unassembled WGS sequence"/>
</dbReference>
<proteinExistence type="predicted"/>
<sequence>MFQVDKLAALLKDGSFEKEFTPQDLHFLRGYKWNSLVGFNTAVKKFLKFMNLKGRLPFRLPVDEDTIHEFCFWAGRDEDTLTGQEIAASTLGKYLHGIQVWHIYHKATYLGTVNKRVKILLRSTLGSYICYNIRRDFCNVTSQLY</sequence>
<name>A0A5B0RM48_PUCGR</name>
<dbReference type="AlphaFoldDB" id="A0A5B0RM48"/>
<dbReference type="SUPFAM" id="SSF47823">
    <property type="entry name" value="lambda integrase-like, N-terminal domain"/>
    <property type="match status" value="1"/>
</dbReference>
<dbReference type="EMBL" id="VDEP01000170">
    <property type="protein sequence ID" value="KAA1126910.1"/>
    <property type="molecule type" value="Genomic_DNA"/>
</dbReference>
<comment type="caution">
    <text evidence="1">The sequence shown here is derived from an EMBL/GenBank/DDBJ whole genome shotgun (WGS) entry which is preliminary data.</text>
</comment>